<feature type="region of interest" description="Disordered" evidence="5">
    <location>
        <begin position="128"/>
        <end position="152"/>
    </location>
</feature>
<dbReference type="Gramene" id="OPUNC07G02500.8">
    <property type="protein sequence ID" value="OPUNC07G02500.8"/>
    <property type="gene ID" value="OPUNC07G02500"/>
</dbReference>
<dbReference type="InterPro" id="IPR009057">
    <property type="entry name" value="Homeodomain-like_sf"/>
</dbReference>
<dbReference type="InterPro" id="IPR051575">
    <property type="entry name" value="Myb-like_DNA-bd"/>
</dbReference>
<feature type="domain" description="Myb-like" evidence="6">
    <location>
        <begin position="491"/>
        <end position="539"/>
    </location>
</feature>
<dbReference type="Proteomes" id="UP000026962">
    <property type="component" value="Chromosome 7"/>
</dbReference>
<dbReference type="SMART" id="SM00717">
    <property type="entry name" value="SANT"/>
    <property type="match status" value="5"/>
</dbReference>
<dbReference type="InterPro" id="IPR017930">
    <property type="entry name" value="Myb_dom"/>
</dbReference>
<dbReference type="EnsemblPlants" id="OPUNC07G02500.8">
    <property type="protein sequence ID" value="OPUNC07G02500.8"/>
    <property type="gene ID" value="OPUNC07G02500"/>
</dbReference>
<proteinExistence type="predicted"/>
<dbReference type="AlphaFoldDB" id="A0A0E0LGZ8"/>
<evidence type="ECO:0000256" key="3">
    <source>
        <dbReference type="ARBA" id="ARBA00023163"/>
    </source>
</evidence>
<dbReference type="GO" id="GO:0001006">
    <property type="term" value="F:RNA polymerase III type 3 promoter sequence-specific DNA binding"/>
    <property type="evidence" value="ECO:0007669"/>
    <property type="project" value="TreeGrafter"/>
</dbReference>
<feature type="compositionally biased region" description="Polar residues" evidence="5">
    <location>
        <begin position="767"/>
        <end position="776"/>
    </location>
</feature>
<feature type="compositionally biased region" description="Polar residues" evidence="5">
    <location>
        <begin position="128"/>
        <end position="141"/>
    </location>
</feature>
<keyword evidence="2" id="KW-0238">DNA-binding</keyword>
<feature type="domain" description="HTH myb-type" evidence="7">
    <location>
        <begin position="447"/>
        <end position="493"/>
    </location>
</feature>
<feature type="domain" description="HTH myb-type" evidence="7">
    <location>
        <begin position="386"/>
        <end position="442"/>
    </location>
</feature>
<name>A0A0E0LGZ8_ORYPU</name>
<dbReference type="GO" id="GO:0019185">
    <property type="term" value="C:snRNA-activating protein complex"/>
    <property type="evidence" value="ECO:0007669"/>
    <property type="project" value="TreeGrafter"/>
</dbReference>
<sequence length="848" mass="93387">MDFYSDDSDPDIDEDLQRDLDALRQSCILSGNDPDAAVAQVSACLAAAAPAAAVGAAANGLSDDDDEEEEDEDLALVRSIRENLLLNKASPSSPLPRPICVWPPSDSEDDEDDLETLRAIQRRFSHYHSGTSSGSEINTKNEASKEGSGDLFRNGLDEEFDVEKQNKEAITRTGFPKAALLLVDALKKNRACQKLIRRKMITIEAKIEENKDLRDRVKCLLDYQLSCRKAFGKILCQKEDPRVRLISSRKPCAQSTKNKDKKTPALFLGPADNPHVSKYKMVLKQFPMSLQKQPWSDVEKEKLAKGIKQQYQEALILDSINNGSSTGDFSAVDMAYALTNTAGNFEVTAESLRSVLPLINWDKIAAMYLPGRSGAECESRWLNFDDPLINHNAWTAREEKRLLLTVQQQGMNNWINIAVTLGTHRTPFQCLVRYQRSLNHCILNKDWAEEEDLQLQAAVNTFGTNWQLVSASMDGRTGNQCSNRWRKTLNPERSRVGRWSLDEDKRLMVAVKLFGSGSWNKIAQFIPGRTQNIDLGEWRPEEDSILLASVDEFGPCWSKIAGAKIPHRTDNMCLRSRSKKQTDENLAVCDVNNSSNCSSGARKRKRSITDKNQVVQKKMRGSISGDNEAVVETMGCSISSDNEVAMKRKTGSTSVGEEGTAKKTTRGSLSGKEGEVNKRLRGSISGVQKGATKQRMRGSVSIDNHGAVMKSKKAPSRKSAKENSKADSMANAAFGLDLPTVASEYRDADNGSVNNGRIKSTPRPKQMNMTEGSADKFSTSTRLADCMSFGRINGSSRVARHLCVSVKPLSNMIQSNGPSDDVSAKEGSRSAEAGTSHGIVPGKDSVVM</sequence>
<dbReference type="CDD" id="cd00167">
    <property type="entry name" value="SANT"/>
    <property type="match status" value="4"/>
</dbReference>
<feature type="domain" description="Myb-like" evidence="6">
    <location>
        <begin position="386"/>
        <end position="438"/>
    </location>
</feature>
<keyword evidence="1" id="KW-0805">Transcription regulation</keyword>
<feature type="region of interest" description="Disordered" evidence="5">
    <location>
        <begin position="746"/>
        <end position="776"/>
    </location>
</feature>
<dbReference type="SUPFAM" id="SSF46689">
    <property type="entry name" value="Homeodomain-like"/>
    <property type="match status" value="3"/>
</dbReference>
<accession>A0A0E0LGZ8</accession>
<dbReference type="Pfam" id="PF00249">
    <property type="entry name" value="Myb_DNA-binding"/>
    <property type="match status" value="4"/>
</dbReference>
<feature type="domain" description="Myb-like" evidence="6">
    <location>
        <begin position="447"/>
        <end position="489"/>
    </location>
</feature>
<reference evidence="8" key="1">
    <citation type="submission" date="2015-04" db="UniProtKB">
        <authorList>
            <consortium name="EnsemblPlants"/>
        </authorList>
    </citation>
    <scope>IDENTIFICATION</scope>
</reference>
<dbReference type="PROSITE" id="PS51294">
    <property type="entry name" value="HTH_MYB"/>
    <property type="match status" value="3"/>
</dbReference>
<dbReference type="GO" id="GO:0042796">
    <property type="term" value="P:snRNA transcription by RNA polymerase III"/>
    <property type="evidence" value="ECO:0007669"/>
    <property type="project" value="TreeGrafter"/>
</dbReference>
<dbReference type="GO" id="GO:0000978">
    <property type="term" value="F:RNA polymerase II cis-regulatory region sequence-specific DNA binding"/>
    <property type="evidence" value="ECO:0007669"/>
    <property type="project" value="TreeGrafter"/>
</dbReference>
<evidence type="ECO:0000256" key="5">
    <source>
        <dbReference type="SAM" id="MobiDB-lite"/>
    </source>
</evidence>
<dbReference type="PROSITE" id="PS50090">
    <property type="entry name" value="MYB_LIKE"/>
    <property type="match status" value="4"/>
</dbReference>
<feature type="domain" description="Myb-like" evidence="6">
    <location>
        <begin position="287"/>
        <end position="385"/>
    </location>
</feature>
<evidence type="ECO:0000313" key="9">
    <source>
        <dbReference type="Proteomes" id="UP000026962"/>
    </source>
</evidence>
<protein>
    <submittedName>
        <fullName evidence="8">Uncharacterized protein</fullName>
    </submittedName>
</protein>
<evidence type="ECO:0000256" key="1">
    <source>
        <dbReference type="ARBA" id="ARBA00023015"/>
    </source>
</evidence>
<feature type="region of interest" description="Disordered" evidence="5">
    <location>
        <begin position="810"/>
        <end position="848"/>
    </location>
</feature>
<dbReference type="PANTHER" id="PTHR46621">
    <property type="entry name" value="SNRNA-ACTIVATING PROTEIN COMPLEX SUBUNIT 4"/>
    <property type="match status" value="1"/>
</dbReference>
<dbReference type="PANTHER" id="PTHR46621:SF1">
    <property type="entry name" value="SNRNA-ACTIVATING PROTEIN COMPLEX SUBUNIT 4"/>
    <property type="match status" value="1"/>
</dbReference>
<feature type="domain" description="HTH myb-type" evidence="7">
    <location>
        <begin position="530"/>
        <end position="586"/>
    </location>
</feature>
<reference evidence="8" key="2">
    <citation type="submission" date="2018-05" db="EMBL/GenBank/DDBJ databases">
        <title>OpunRS2 (Oryza punctata Reference Sequence Version 2).</title>
        <authorList>
            <person name="Zhang J."/>
            <person name="Kudrna D."/>
            <person name="Lee S."/>
            <person name="Talag J."/>
            <person name="Welchert J."/>
            <person name="Wing R.A."/>
        </authorList>
    </citation>
    <scope>NUCLEOTIDE SEQUENCE [LARGE SCALE GENOMIC DNA]</scope>
</reference>
<evidence type="ECO:0000256" key="2">
    <source>
        <dbReference type="ARBA" id="ARBA00023125"/>
    </source>
</evidence>
<keyword evidence="9" id="KW-1185">Reference proteome</keyword>
<dbReference type="InterPro" id="IPR001005">
    <property type="entry name" value="SANT/Myb"/>
</dbReference>
<feature type="region of interest" description="Disordered" evidence="5">
    <location>
        <begin position="648"/>
        <end position="727"/>
    </location>
</feature>
<dbReference type="Gene3D" id="1.10.10.60">
    <property type="entry name" value="Homeodomain-like"/>
    <property type="match status" value="5"/>
</dbReference>
<keyword evidence="3" id="KW-0804">Transcription</keyword>
<organism evidence="8">
    <name type="scientific">Oryza punctata</name>
    <name type="common">Red rice</name>
    <dbReference type="NCBI Taxonomy" id="4537"/>
    <lineage>
        <taxon>Eukaryota</taxon>
        <taxon>Viridiplantae</taxon>
        <taxon>Streptophyta</taxon>
        <taxon>Embryophyta</taxon>
        <taxon>Tracheophyta</taxon>
        <taxon>Spermatophyta</taxon>
        <taxon>Magnoliopsida</taxon>
        <taxon>Liliopsida</taxon>
        <taxon>Poales</taxon>
        <taxon>Poaceae</taxon>
        <taxon>BOP clade</taxon>
        <taxon>Oryzoideae</taxon>
        <taxon>Oryzeae</taxon>
        <taxon>Oryzinae</taxon>
        <taxon>Oryza</taxon>
    </lineage>
</organism>
<evidence type="ECO:0000259" key="6">
    <source>
        <dbReference type="PROSITE" id="PS50090"/>
    </source>
</evidence>
<evidence type="ECO:0000256" key="4">
    <source>
        <dbReference type="ARBA" id="ARBA00023242"/>
    </source>
</evidence>
<evidence type="ECO:0000259" key="7">
    <source>
        <dbReference type="PROSITE" id="PS51294"/>
    </source>
</evidence>
<dbReference type="GO" id="GO:0042795">
    <property type="term" value="P:snRNA transcription by RNA polymerase II"/>
    <property type="evidence" value="ECO:0007669"/>
    <property type="project" value="TreeGrafter"/>
</dbReference>
<keyword evidence="4" id="KW-0539">Nucleus</keyword>
<evidence type="ECO:0000313" key="8">
    <source>
        <dbReference type="EnsemblPlants" id="OPUNC07G02500.8"/>
    </source>
</evidence>